<evidence type="ECO:0000259" key="1">
    <source>
        <dbReference type="Pfam" id="PF20282"/>
    </source>
</evidence>
<organism evidence="2 3">
    <name type="scientific">Pseudomonas putida</name>
    <name type="common">Arthrobacter siderocapsulatus</name>
    <dbReference type="NCBI Taxonomy" id="303"/>
    <lineage>
        <taxon>Bacteria</taxon>
        <taxon>Pseudomonadati</taxon>
        <taxon>Pseudomonadota</taxon>
        <taxon>Gammaproteobacteria</taxon>
        <taxon>Pseudomonadales</taxon>
        <taxon>Pseudomonadaceae</taxon>
        <taxon>Pseudomonas</taxon>
    </lineage>
</organism>
<evidence type="ECO:0000313" key="2">
    <source>
        <dbReference type="EMBL" id="OUM23839.1"/>
    </source>
</evidence>
<dbReference type="InterPro" id="IPR046914">
    <property type="entry name" value="ABC-3C_CTD6"/>
</dbReference>
<gene>
    <name evidence="2" type="ORF">B8W72_28485</name>
</gene>
<accession>A0A1Y3KDI6</accession>
<dbReference type="AlphaFoldDB" id="A0A1Y3KDI6"/>
<dbReference type="Pfam" id="PF20282">
    <property type="entry name" value="CTD6"/>
    <property type="match status" value="1"/>
</dbReference>
<proteinExistence type="predicted"/>
<dbReference type="EMBL" id="NFSB01000090">
    <property type="protein sequence ID" value="OUM23839.1"/>
    <property type="molecule type" value="Genomic_DNA"/>
</dbReference>
<dbReference type="RefSeq" id="WP_086978921.1">
    <property type="nucleotide sequence ID" value="NZ_NFSB01000090.1"/>
</dbReference>
<reference evidence="2 3" key="1">
    <citation type="submission" date="2017-05" db="EMBL/GenBank/DDBJ databases">
        <title>Whole genome sequence of Pseudomonas putida isolate 1312 commercialized as a biostimulant.</title>
        <authorList>
            <person name="Crovadore J."/>
            <person name="Blanc P."/>
            <person name="Chablais R."/>
            <person name="Cochard B."/>
            <person name="Grizard D."/>
            <person name="Lefort F."/>
        </authorList>
    </citation>
    <scope>NUCLEOTIDE SEQUENCE [LARGE SCALE GENOMIC DNA]</scope>
    <source>
        <strain evidence="2 3">1312</strain>
    </source>
</reference>
<dbReference type="Proteomes" id="UP000196082">
    <property type="component" value="Unassembled WGS sequence"/>
</dbReference>
<comment type="caution">
    <text evidence="2">The sequence shown here is derived from an EMBL/GenBank/DDBJ whole genome shotgun (WGS) entry which is preliminary data.</text>
</comment>
<evidence type="ECO:0000313" key="3">
    <source>
        <dbReference type="Proteomes" id="UP000196082"/>
    </source>
</evidence>
<name>A0A1Y3KDI6_PSEPU</name>
<sequence length="378" mass="42412">MSNSKTIAPIGAPLTTLPNPTPWPGANARLLGVGAGLPVSKLDRLASFDDSQFERFVLEWGNDYVKAKVPGVYEVQLRGGAGDKGRDVIVWFDPPSVIPRRWHLYQCKHYSTALGAGSAYEEIGKVLYYTEVGDYSAPDEYWFVTHKGVTSTLQDLIDYPETLRAGLLANWDKHCRGKITTKNKVELTPKLKAYIDAFDFSIFRVKQPLDLISEHAQTRYHLTVFGAPLIDRPLPQKPPSLVAPLEALYIAQLYKAMSLKLGVEVSDVAHFIHNAKLFALFERSRMAFYSAEGLKELARDQMADMSYFDTLLGEFCDGLYYYYSDDARVGLERVVETVKGAQSLQLSDHVLKPHVVPNDREGMCHQMANEGHVEWCSS</sequence>
<protein>
    <recommendedName>
        <fullName evidence="1">ABC-three component systems C-terminal domain-containing protein</fullName>
    </recommendedName>
</protein>
<feature type="domain" description="ABC-three component systems C-terminal" evidence="1">
    <location>
        <begin position="246"/>
        <end position="375"/>
    </location>
</feature>